<gene>
    <name evidence="1" type="ORF">MSPICULIGERA_LOCUS19544</name>
</gene>
<dbReference type="AlphaFoldDB" id="A0AA36D5C2"/>
<protein>
    <submittedName>
        <fullName evidence="1">Uncharacterized protein</fullName>
    </submittedName>
</protein>
<organism evidence="1 2">
    <name type="scientific">Mesorhabditis spiculigera</name>
    <dbReference type="NCBI Taxonomy" id="96644"/>
    <lineage>
        <taxon>Eukaryota</taxon>
        <taxon>Metazoa</taxon>
        <taxon>Ecdysozoa</taxon>
        <taxon>Nematoda</taxon>
        <taxon>Chromadorea</taxon>
        <taxon>Rhabditida</taxon>
        <taxon>Rhabditina</taxon>
        <taxon>Rhabditomorpha</taxon>
        <taxon>Rhabditoidea</taxon>
        <taxon>Rhabditidae</taxon>
        <taxon>Mesorhabditinae</taxon>
        <taxon>Mesorhabditis</taxon>
    </lineage>
</organism>
<feature type="non-terminal residue" evidence="1">
    <location>
        <position position="283"/>
    </location>
</feature>
<name>A0AA36D5C2_9BILA</name>
<accession>A0AA36D5C2</accession>
<dbReference type="Proteomes" id="UP001177023">
    <property type="component" value="Unassembled WGS sequence"/>
</dbReference>
<evidence type="ECO:0000313" key="2">
    <source>
        <dbReference type="Proteomes" id="UP001177023"/>
    </source>
</evidence>
<proteinExistence type="predicted"/>
<evidence type="ECO:0000313" key="1">
    <source>
        <dbReference type="EMBL" id="CAJ0581383.1"/>
    </source>
</evidence>
<reference evidence="1" key="1">
    <citation type="submission" date="2023-06" db="EMBL/GenBank/DDBJ databases">
        <authorList>
            <person name="Delattre M."/>
        </authorList>
    </citation>
    <scope>NUCLEOTIDE SEQUENCE</scope>
    <source>
        <strain evidence="1">AF72</strain>
    </source>
</reference>
<sequence length="283" mass="32997">MFFNWPSCQFYLKGRLTHVSFHCKERPYRDAYGTCVYMRRKIIHGQWLDWVKLALHYDERGTPLHGFLMTNNYWCNDRLGWTACQKGCAAAIDCIGPKKEKKCSCCGSPKPNPYAKYLIEGLDFASQTRTGPFKHHDIMSELSPLALCRPTWAWYTLRTPNDPHYYVYGQLAAVSQQLAGCQFVALGQQGSYPEKWPQALKIMRKLINNCIFSHPPEPDSRRVVLIYAEIHDQHLEDHRERLLLQKMLQRLGDGLKARPEESRNCQIFRIDGGRCRMKKQVLR</sequence>
<dbReference type="EMBL" id="CATQJA010002663">
    <property type="protein sequence ID" value="CAJ0581383.1"/>
    <property type="molecule type" value="Genomic_DNA"/>
</dbReference>
<keyword evidence="2" id="KW-1185">Reference proteome</keyword>
<comment type="caution">
    <text evidence="1">The sequence shown here is derived from an EMBL/GenBank/DDBJ whole genome shotgun (WGS) entry which is preliminary data.</text>
</comment>